<dbReference type="AlphaFoldDB" id="A0A448XDQ8"/>
<dbReference type="InterPro" id="IPR043162">
    <property type="entry name" value="DOCK_C_lobe_C"/>
</dbReference>
<dbReference type="PROSITE" id="PS51651">
    <property type="entry name" value="DOCKER"/>
    <property type="match status" value="1"/>
</dbReference>
<evidence type="ECO:0000313" key="3">
    <source>
        <dbReference type="EMBL" id="VEL34137.1"/>
    </source>
</evidence>
<dbReference type="Pfam" id="PF20421">
    <property type="entry name" value="DHR-2_Lobe_C"/>
    <property type="match status" value="1"/>
</dbReference>
<dbReference type="InterPro" id="IPR027357">
    <property type="entry name" value="DOCKER_dom"/>
</dbReference>
<proteinExistence type="inferred from homology"/>
<name>A0A448XDQ8_9PLAT</name>
<comment type="similarity">
    <text evidence="1">Belongs to the DOCK family.</text>
</comment>
<comment type="caution">
    <text evidence="3">The sequence shown here is derived from an EMBL/GenBank/DDBJ whole genome shotgun (WGS) entry which is preliminary data.</text>
</comment>
<organism evidence="3 4">
    <name type="scientific">Protopolystoma xenopodis</name>
    <dbReference type="NCBI Taxonomy" id="117903"/>
    <lineage>
        <taxon>Eukaryota</taxon>
        <taxon>Metazoa</taxon>
        <taxon>Spiralia</taxon>
        <taxon>Lophotrochozoa</taxon>
        <taxon>Platyhelminthes</taxon>
        <taxon>Monogenea</taxon>
        <taxon>Polyopisthocotylea</taxon>
        <taxon>Polystomatidea</taxon>
        <taxon>Polystomatidae</taxon>
        <taxon>Protopolystoma</taxon>
    </lineage>
</organism>
<evidence type="ECO:0000259" key="2">
    <source>
        <dbReference type="PROSITE" id="PS51651"/>
    </source>
</evidence>
<dbReference type="OrthoDB" id="47328at2759"/>
<dbReference type="InterPro" id="IPR026791">
    <property type="entry name" value="DOCK"/>
</dbReference>
<accession>A0A448XDQ8</accession>
<evidence type="ECO:0000313" key="4">
    <source>
        <dbReference type="Proteomes" id="UP000784294"/>
    </source>
</evidence>
<dbReference type="Proteomes" id="UP000784294">
    <property type="component" value="Unassembled WGS sequence"/>
</dbReference>
<dbReference type="GO" id="GO:0007264">
    <property type="term" value="P:small GTPase-mediated signal transduction"/>
    <property type="evidence" value="ECO:0007669"/>
    <property type="project" value="InterPro"/>
</dbReference>
<dbReference type="PANTHER" id="PTHR23317:SF76">
    <property type="entry name" value="LD20667P"/>
    <property type="match status" value="1"/>
</dbReference>
<reference evidence="3" key="1">
    <citation type="submission" date="2018-11" db="EMBL/GenBank/DDBJ databases">
        <authorList>
            <consortium name="Pathogen Informatics"/>
        </authorList>
    </citation>
    <scope>NUCLEOTIDE SEQUENCE</scope>
</reference>
<dbReference type="EMBL" id="CAAALY010247048">
    <property type="protein sequence ID" value="VEL34137.1"/>
    <property type="molecule type" value="Genomic_DNA"/>
</dbReference>
<sequence length="147" mass="16192">MTEGCVGTTVNQGPAEVASVFLGPNLKIVGPPSSETYTPAHNRLRLCLKEFLSRSYDALCTNRNLVGPDQLEYQRELERNFGHLKLVMEPLLQAPRFTFPDPISLHLSYNSQSSNSGHFRGPTIKPNRLATLATGRIAPLANEETEG</sequence>
<dbReference type="Gene3D" id="1.20.58.740">
    <property type="match status" value="1"/>
</dbReference>
<dbReference type="GO" id="GO:0005085">
    <property type="term" value="F:guanyl-nucleotide exchange factor activity"/>
    <property type="evidence" value="ECO:0007669"/>
    <property type="project" value="InterPro"/>
</dbReference>
<evidence type="ECO:0000256" key="1">
    <source>
        <dbReference type="PROSITE-ProRule" id="PRU00984"/>
    </source>
</evidence>
<dbReference type="InterPro" id="IPR046773">
    <property type="entry name" value="DOCKER_Lobe_C"/>
</dbReference>
<feature type="domain" description="DOCKER" evidence="2">
    <location>
        <begin position="1"/>
        <end position="97"/>
    </location>
</feature>
<keyword evidence="4" id="KW-1185">Reference proteome</keyword>
<dbReference type="PANTHER" id="PTHR23317">
    <property type="entry name" value="DEDICATOR OF CYTOKINESIS DOCK"/>
    <property type="match status" value="1"/>
</dbReference>
<gene>
    <name evidence="3" type="ORF">PXEA_LOCUS27577</name>
</gene>
<protein>
    <recommendedName>
        <fullName evidence="2">DOCKER domain-containing protein</fullName>
    </recommendedName>
</protein>